<evidence type="ECO:0000313" key="9">
    <source>
        <dbReference type="EMBL" id="RCR71255.1"/>
    </source>
</evidence>
<comment type="similarity">
    <text evidence="1">Belongs to the N(4)/N(6)-methyltransferase family.</text>
</comment>
<evidence type="ECO:0000256" key="5">
    <source>
        <dbReference type="ARBA" id="ARBA00022691"/>
    </source>
</evidence>
<comment type="catalytic activity">
    <reaction evidence="6">
        <text>a 2'-deoxyadenosine in DNA + S-adenosyl-L-methionine = an N(6)-methyl-2'-deoxyadenosine in DNA + S-adenosyl-L-homocysteine + H(+)</text>
        <dbReference type="Rhea" id="RHEA:15197"/>
        <dbReference type="Rhea" id="RHEA-COMP:12418"/>
        <dbReference type="Rhea" id="RHEA-COMP:12419"/>
        <dbReference type="ChEBI" id="CHEBI:15378"/>
        <dbReference type="ChEBI" id="CHEBI:57856"/>
        <dbReference type="ChEBI" id="CHEBI:59789"/>
        <dbReference type="ChEBI" id="CHEBI:90615"/>
        <dbReference type="ChEBI" id="CHEBI:90616"/>
        <dbReference type="EC" id="2.1.1.72"/>
    </reaction>
</comment>
<comment type="caution">
    <text evidence="9">The sequence shown here is derived from an EMBL/GenBank/DDBJ whole genome shotgun (WGS) entry which is preliminary data.</text>
</comment>
<evidence type="ECO:0000256" key="1">
    <source>
        <dbReference type="ARBA" id="ARBA00006594"/>
    </source>
</evidence>
<evidence type="ECO:0000259" key="8">
    <source>
        <dbReference type="Pfam" id="PF22837"/>
    </source>
</evidence>
<evidence type="ECO:0000256" key="2">
    <source>
        <dbReference type="ARBA" id="ARBA00011900"/>
    </source>
</evidence>
<dbReference type="Proteomes" id="UP000253383">
    <property type="component" value="Unassembled WGS sequence"/>
</dbReference>
<dbReference type="EMBL" id="QOWE01000002">
    <property type="protein sequence ID" value="RCR71255.1"/>
    <property type="molecule type" value="Genomic_DNA"/>
</dbReference>
<dbReference type="PANTHER" id="PTHR33841">
    <property type="entry name" value="DNA METHYLTRANSFERASE YEEA-RELATED"/>
    <property type="match status" value="1"/>
</dbReference>
<dbReference type="Pfam" id="PF07669">
    <property type="entry name" value="Eco57I"/>
    <property type="match status" value="1"/>
</dbReference>
<feature type="domain" description="Type II methyltransferase M.TaqI-like" evidence="7">
    <location>
        <begin position="107"/>
        <end position="207"/>
    </location>
</feature>
<evidence type="ECO:0000256" key="3">
    <source>
        <dbReference type="ARBA" id="ARBA00022603"/>
    </source>
</evidence>
<proteinExistence type="inferred from homology"/>
<dbReference type="GO" id="GO:0003676">
    <property type="term" value="F:nucleic acid binding"/>
    <property type="evidence" value="ECO:0007669"/>
    <property type="project" value="InterPro"/>
</dbReference>
<dbReference type="EC" id="2.1.1.72" evidence="2"/>
<evidence type="ECO:0000256" key="6">
    <source>
        <dbReference type="ARBA" id="ARBA00047942"/>
    </source>
</evidence>
<dbReference type="Pfam" id="PF22837">
    <property type="entry name" value="M_Eco57I_C"/>
    <property type="match status" value="1"/>
</dbReference>
<dbReference type="InterPro" id="IPR054520">
    <property type="entry name" value="M_Eco57I_C"/>
</dbReference>
<feature type="domain" description="Type II methyltransferase M.Eco57I C-terminal" evidence="8">
    <location>
        <begin position="265"/>
        <end position="519"/>
    </location>
</feature>
<keyword evidence="5" id="KW-0949">S-adenosyl-L-methionine</keyword>
<dbReference type="InterPro" id="IPR011639">
    <property type="entry name" value="MethylTrfase_TaqI-like_dom"/>
</dbReference>
<dbReference type="PROSITE" id="PS00092">
    <property type="entry name" value="N6_MTASE"/>
    <property type="match status" value="1"/>
</dbReference>
<accession>A0A368JV65</accession>
<dbReference type="GO" id="GO:0032259">
    <property type="term" value="P:methylation"/>
    <property type="evidence" value="ECO:0007669"/>
    <property type="project" value="UniProtKB-KW"/>
</dbReference>
<gene>
    <name evidence="9" type="ORF">DUE52_03125</name>
</gene>
<dbReference type="InterPro" id="IPR002052">
    <property type="entry name" value="DNA_methylase_N6_adenine_CS"/>
</dbReference>
<keyword evidence="10" id="KW-1185">Reference proteome</keyword>
<evidence type="ECO:0000256" key="4">
    <source>
        <dbReference type="ARBA" id="ARBA00022679"/>
    </source>
</evidence>
<dbReference type="CDD" id="cd02440">
    <property type="entry name" value="AdoMet_MTases"/>
    <property type="match status" value="1"/>
</dbReference>
<keyword evidence="4 9" id="KW-0808">Transferase</keyword>
<dbReference type="RefSeq" id="WP_114404486.1">
    <property type="nucleotide sequence ID" value="NZ_QOWE01000002.1"/>
</dbReference>
<dbReference type="PRINTS" id="PR00507">
    <property type="entry name" value="N12N6MTFRASE"/>
</dbReference>
<dbReference type="OrthoDB" id="32195at2"/>
<keyword evidence="3 9" id="KW-0489">Methyltransferase</keyword>
<dbReference type="SUPFAM" id="SSF53335">
    <property type="entry name" value="S-adenosyl-L-methionine-dependent methyltransferases"/>
    <property type="match status" value="1"/>
</dbReference>
<dbReference type="PANTHER" id="PTHR33841:SF5">
    <property type="entry name" value="DNA METHYLASE (MODIFICATION METHYLASE) (METHYLTRANSFERASE)-RELATED"/>
    <property type="match status" value="1"/>
</dbReference>
<name>A0A368JV65_9BACT</name>
<protein>
    <recommendedName>
        <fullName evidence="2">site-specific DNA-methyltransferase (adenine-specific)</fullName>
        <ecNumber evidence="2">2.1.1.72</ecNumber>
    </recommendedName>
</protein>
<dbReference type="InterPro" id="IPR050953">
    <property type="entry name" value="N4_N6_ade-DNA_methylase"/>
</dbReference>
<dbReference type="GO" id="GO:0009007">
    <property type="term" value="F:site-specific DNA-methyltransferase (adenine-specific) activity"/>
    <property type="evidence" value="ECO:0007669"/>
    <property type="project" value="UniProtKB-EC"/>
</dbReference>
<reference evidence="9 10" key="1">
    <citation type="submission" date="2018-07" db="EMBL/GenBank/DDBJ databases">
        <title>Genome analysis of Larkinella rosea.</title>
        <authorList>
            <person name="Zhou Z."/>
            <person name="Wang G."/>
        </authorList>
    </citation>
    <scope>NUCLEOTIDE SEQUENCE [LARGE SCALE GENOMIC DNA]</scope>
    <source>
        <strain evidence="10">zzj9</strain>
    </source>
</reference>
<sequence length="549" mass="62755">MGVAINAKLDHDKLRGGYYTPKPIADFICRWGITSPTETVLEPSCGDGNFLEAAIERYEALGVARKDLPGRIQGVELSEIEADKAQERIGRYGLNGTTVINSDFFSFVRDHRDNRYDVVVGNPPFIRYQTFPEEHRNRAITLMAEVGLIPNKLTNIWVPFLVVSASLLNETGRLGMVIPAELFQVKYAADTRVFLSNFFERITIVTFRKLVFDTIQQEVVLLLCEKSVTDRGGIRVVELDGLADLQAIDLDQLLDKPVKQIEHNSEKWTKYFLEEEEIALLRRIKLDDRIQMCGTYMEVDVGVVTGRNEFFMMNKEQVEAWKVEPFLRPVVSKSPHLKGITFKPDDFELNKKSGYPVHLFLPPNQPFEELPQPCREYIVYGEDKQYNTGYKCQVRKRWYVTPSLKIPDGFALRQVNEFPKLAINEADALSTDTIHRVKFKPGVNKGRAVLSYLNSLTFAFSEILGRSYGGGVLTFEPTEVEELPLPFLTGDVLDFDEIDQLMRQKRIHEVLDIVDKVLLIDQLGFSISEVAQLRSIWKKLSGRRIGRKH</sequence>
<organism evidence="9 10">
    <name type="scientific">Larkinella punicea</name>
    <dbReference type="NCBI Taxonomy" id="2315727"/>
    <lineage>
        <taxon>Bacteria</taxon>
        <taxon>Pseudomonadati</taxon>
        <taxon>Bacteroidota</taxon>
        <taxon>Cytophagia</taxon>
        <taxon>Cytophagales</taxon>
        <taxon>Spirosomataceae</taxon>
        <taxon>Larkinella</taxon>
    </lineage>
</organism>
<dbReference type="Gene3D" id="3.40.50.150">
    <property type="entry name" value="Vaccinia Virus protein VP39"/>
    <property type="match status" value="1"/>
</dbReference>
<evidence type="ECO:0000259" key="7">
    <source>
        <dbReference type="Pfam" id="PF07669"/>
    </source>
</evidence>
<evidence type="ECO:0000313" key="10">
    <source>
        <dbReference type="Proteomes" id="UP000253383"/>
    </source>
</evidence>
<dbReference type="AlphaFoldDB" id="A0A368JV65"/>
<dbReference type="InterPro" id="IPR029063">
    <property type="entry name" value="SAM-dependent_MTases_sf"/>
</dbReference>
<dbReference type="GO" id="GO:0006304">
    <property type="term" value="P:DNA modification"/>
    <property type="evidence" value="ECO:0007669"/>
    <property type="project" value="InterPro"/>
</dbReference>